<evidence type="ECO:0000313" key="3">
    <source>
        <dbReference type="Proteomes" id="UP000607653"/>
    </source>
</evidence>
<evidence type="ECO:0000313" key="2">
    <source>
        <dbReference type="EMBL" id="DAD37558.1"/>
    </source>
</evidence>
<keyword evidence="1" id="KW-1133">Transmembrane helix</keyword>
<dbReference type="AlphaFoldDB" id="A0A822Z7U2"/>
<dbReference type="Proteomes" id="UP000607653">
    <property type="component" value="Unassembled WGS sequence"/>
</dbReference>
<keyword evidence="1" id="KW-0812">Transmembrane</keyword>
<proteinExistence type="predicted"/>
<accession>A0A822Z7U2</accession>
<organism evidence="2 3">
    <name type="scientific">Nelumbo nucifera</name>
    <name type="common">Sacred lotus</name>
    <dbReference type="NCBI Taxonomy" id="4432"/>
    <lineage>
        <taxon>Eukaryota</taxon>
        <taxon>Viridiplantae</taxon>
        <taxon>Streptophyta</taxon>
        <taxon>Embryophyta</taxon>
        <taxon>Tracheophyta</taxon>
        <taxon>Spermatophyta</taxon>
        <taxon>Magnoliopsida</taxon>
        <taxon>Proteales</taxon>
        <taxon>Nelumbonaceae</taxon>
        <taxon>Nelumbo</taxon>
    </lineage>
</organism>
<feature type="transmembrane region" description="Helical" evidence="1">
    <location>
        <begin position="21"/>
        <end position="46"/>
    </location>
</feature>
<keyword evidence="1" id="KW-0472">Membrane</keyword>
<name>A0A822Z7U2_NELNU</name>
<comment type="caution">
    <text evidence="2">The sequence shown here is derived from an EMBL/GenBank/DDBJ whole genome shotgun (WGS) entry which is preliminary data.</text>
</comment>
<sequence length="69" mass="7762">MRKSVPQTPSRPALNPKSLNIFFSSQVFFSLAVALPFSPLSTLTIYNQQEQDYNSRHCLAVSPLSTLYL</sequence>
<evidence type="ECO:0000256" key="1">
    <source>
        <dbReference type="SAM" id="Phobius"/>
    </source>
</evidence>
<keyword evidence="3" id="KW-1185">Reference proteome</keyword>
<reference evidence="2 3" key="1">
    <citation type="journal article" date="2020" name="Mol. Biol. Evol.">
        <title>Distinct Expression and Methylation Patterns for Genes with Different Fates following a Single Whole-Genome Duplication in Flowering Plants.</title>
        <authorList>
            <person name="Shi T."/>
            <person name="Rahmani R.S."/>
            <person name="Gugger P.F."/>
            <person name="Wang M."/>
            <person name="Li H."/>
            <person name="Zhang Y."/>
            <person name="Li Z."/>
            <person name="Wang Q."/>
            <person name="Van de Peer Y."/>
            <person name="Marchal K."/>
            <person name="Chen J."/>
        </authorList>
    </citation>
    <scope>NUCLEOTIDE SEQUENCE [LARGE SCALE GENOMIC DNA]</scope>
    <source>
        <tissue evidence="2">Leaf</tissue>
    </source>
</reference>
<dbReference type="EMBL" id="DUZY01000004">
    <property type="protein sequence ID" value="DAD37558.1"/>
    <property type="molecule type" value="Genomic_DNA"/>
</dbReference>
<gene>
    <name evidence="2" type="ORF">HUJ06_008199</name>
</gene>
<protein>
    <submittedName>
        <fullName evidence="2">Uncharacterized protein</fullName>
    </submittedName>
</protein>